<feature type="domain" description="Peptidase C39-like" evidence="1">
    <location>
        <begin position="31"/>
        <end position="165"/>
    </location>
</feature>
<dbReference type="SUPFAM" id="SSF54001">
    <property type="entry name" value="Cysteine proteinases"/>
    <property type="match status" value="1"/>
</dbReference>
<gene>
    <name evidence="2" type="ORF">GTE5p028</name>
</gene>
<name>Q2TLT0_9CAUD</name>
<reference evidence="2" key="1">
    <citation type="submission" date="2004-12" db="EMBL/GenBank/DDBJ databases">
        <title>Partial genome sequence of Gordonia terrae phage, GTE5.</title>
        <authorList>
            <person name="Thomas J.A."/>
            <person name="Soddell J.A."/>
            <person name="Dyall-Smith M."/>
        </authorList>
    </citation>
    <scope>NUCLEOTIDE SEQUENCE</scope>
</reference>
<dbReference type="GO" id="GO:0001897">
    <property type="term" value="P:symbiont-mediated cytolysis of host cell"/>
    <property type="evidence" value="ECO:0007669"/>
    <property type="project" value="UniProtKB-ARBA"/>
</dbReference>
<proteinExistence type="predicted"/>
<protein>
    <submittedName>
        <fullName evidence="2">Putative lysis enzyme</fullName>
    </submittedName>
</protein>
<dbReference type="Pfam" id="PF13529">
    <property type="entry name" value="Peptidase_C39_2"/>
    <property type="match status" value="1"/>
</dbReference>
<accession>Q2TLT0</accession>
<sequence length="226" mass="24685">MVAAGATVGAPGEGVKMAAGDVVLKFDHVIIPQETYYWCGPATMQVLLSIRGIKVTEKYMADQLGTTINGTDTILYLTRELNERLGDIYRTVQVPGAGDLTQFRKHVFHSIDAGFGVGGNIMVPPANYPRPQRGERASYSGGWVYHYWSIVGKNERLDQMAIADSGFPDYFYWVTSEQALSMISGKGYTWAANAKVADDFLGSLSDADQRRVLAAAIQVSEPHRGA</sequence>
<evidence type="ECO:0000259" key="1">
    <source>
        <dbReference type="Pfam" id="PF13529"/>
    </source>
</evidence>
<dbReference type="InterPro" id="IPR038765">
    <property type="entry name" value="Papain-like_cys_pep_sf"/>
</dbReference>
<organism evidence="2">
    <name type="scientific">Gordonia phage GTE5</name>
    <dbReference type="NCBI Taxonomy" id="319522"/>
    <lineage>
        <taxon>Viruses</taxon>
        <taxon>Duplodnaviria</taxon>
        <taxon>Heunggongvirae</taxon>
        <taxon>Uroviricota</taxon>
        <taxon>Caudoviricetes</taxon>
        <taxon>Zierdtviridae</taxon>
        <taxon>Emilbogenvirinae</taxon>
        <taxon>Gruunavirus</taxon>
        <taxon>Gruunavirus GTE5</taxon>
    </lineage>
</organism>
<dbReference type="InterPro" id="IPR039564">
    <property type="entry name" value="Peptidase_C39-like"/>
</dbReference>
<dbReference type="EMBL" id="AY846870">
    <property type="protein sequence ID" value="AAY16515.1"/>
    <property type="molecule type" value="Genomic_DNA"/>
</dbReference>
<evidence type="ECO:0000313" key="2">
    <source>
        <dbReference type="EMBL" id="AAY16515.1"/>
    </source>
</evidence>